<dbReference type="OrthoDB" id="9792760at2"/>
<protein>
    <submittedName>
        <fullName evidence="8">Putative oxidoreductase</fullName>
    </submittedName>
</protein>
<keyword evidence="9" id="KW-1185">Reference proteome</keyword>
<dbReference type="RefSeq" id="WP_132570705.1">
    <property type="nucleotide sequence ID" value="NZ_CBCSGL010000003.1"/>
</dbReference>
<dbReference type="Proteomes" id="UP000295110">
    <property type="component" value="Unassembled WGS sequence"/>
</dbReference>
<keyword evidence="3" id="KW-1003">Cell membrane</keyword>
<proteinExistence type="inferred from homology"/>
<dbReference type="PANTHER" id="PTHR33452">
    <property type="entry name" value="OXIDOREDUCTASE CATD-RELATED"/>
    <property type="match status" value="1"/>
</dbReference>
<dbReference type="AlphaFoldDB" id="A0A4R3VCA1"/>
<comment type="caution">
    <text evidence="8">The sequence shown here is derived from an EMBL/GenBank/DDBJ whole genome shotgun (WGS) entry which is preliminary data.</text>
</comment>
<evidence type="ECO:0000256" key="2">
    <source>
        <dbReference type="ARBA" id="ARBA00006679"/>
    </source>
</evidence>
<evidence type="ECO:0000313" key="8">
    <source>
        <dbReference type="EMBL" id="TCV01262.1"/>
    </source>
</evidence>
<comment type="similarity">
    <text evidence="2">Belongs to the DoxX family.</text>
</comment>
<evidence type="ECO:0000256" key="7">
    <source>
        <dbReference type="SAM" id="Phobius"/>
    </source>
</evidence>
<dbReference type="InterPro" id="IPR051907">
    <property type="entry name" value="DoxX-like_oxidoreductase"/>
</dbReference>
<feature type="transmembrane region" description="Helical" evidence="7">
    <location>
        <begin position="14"/>
        <end position="38"/>
    </location>
</feature>
<gene>
    <name evidence="8" type="ORF">EV671_1006189</name>
</gene>
<dbReference type="Pfam" id="PF07681">
    <property type="entry name" value="DoxX"/>
    <property type="match status" value="1"/>
</dbReference>
<name>A0A4R3VCA1_ROSSA</name>
<feature type="transmembrane region" description="Helical" evidence="7">
    <location>
        <begin position="107"/>
        <end position="126"/>
    </location>
</feature>
<dbReference type="InterPro" id="IPR032808">
    <property type="entry name" value="DoxX"/>
</dbReference>
<keyword evidence="4 7" id="KW-0812">Transmembrane</keyword>
<evidence type="ECO:0000256" key="3">
    <source>
        <dbReference type="ARBA" id="ARBA00022475"/>
    </source>
</evidence>
<organism evidence="8 9">
    <name type="scientific">Roseateles saccharophilus</name>
    <name type="common">Pseudomonas saccharophila</name>
    <dbReference type="NCBI Taxonomy" id="304"/>
    <lineage>
        <taxon>Bacteria</taxon>
        <taxon>Pseudomonadati</taxon>
        <taxon>Pseudomonadota</taxon>
        <taxon>Betaproteobacteria</taxon>
        <taxon>Burkholderiales</taxon>
        <taxon>Sphaerotilaceae</taxon>
        <taxon>Roseateles</taxon>
    </lineage>
</organism>
<dbReference type="GO" id="GO:0005886">
    <property type="term" value="C:plasma membrane"/>
    <property type="evidence" value="ECO:0007669"/>
    <property type="project" value="UniProtKB-SubCell"/>
</dbReference>
<sequence>MTNLTDKLAPWSDLLGRVLMAAIFVTAGAGKIGGYAATQGYMASMGVPGGLLPLVILTELGGGLLIVLGLFTRPAAFALAGFSVVSALLFHGNLADQGQQIHFMKNLAMAGGFLLLVGHGAGPLSLDAKWRGRA</sequence>
<comment type="subcellular location">
    <subcellularLocation>
        <location evidence="1">Cell membrane</location>
        <topology evidence="1">Multi-pass membrane protein</topology>
    </subcellularLocation>
</comment>
<feature type="transmembrane region" description="Helical" evidence="7">
    <location>
        <begin position="77"/>
        <end position="95"/>
    </location>
</feature>
<evidence type="ECO:0000256" key="1">
    <source>
        <dbReference type="ARBA" id="ARBA00004651"/>
    </source>
</evidence>
<keyword evidence="5 7" id="KW-1133">Transmembrane helix</keyword>
<evidence type="ECO:0000313" key="9">
    <source>
        <dbReference type="Proteomes" id="UP000295110"/>
    </source>
</evidence>
<evidence type="ECO:0000256" key="6">
    <source>
        <dbReference type="ARBA" id="ARBA00023136"/>
    </source>
</evidence>
<dbReference type="EMBL" id="SMBU01000006">
    <property type="protein sequence ID" value="TCV01262.1"/>
    <property type="molecule type" value="Genomic_DNA"/>
</dbReference>
<keyword evidence="6 7" id="KW-0472">Membrane</keyword>
<feature type="transmembrane region" description="Helical" evidence="7">
    <location>
        <begin position="50"/>
        <end position="71"/>
    </location>
</feature>
<accession>A0A4R3VCA1</accession>
<evidence type="ECO:0000256" key="4">
    <source>
        <dbReference type="ARBA" id="ARBA00022692"/>
    </source>
</evidence>
<evidence type="ECO:0000256" key="5">
    <source>
        <dbReference type="ARBA" id="ARBA00022989"/>
    </source>
</evidence>
<dbReference type="PANTHER" id="PTHR33452:SF1">
    <property type="entry name" value="INNER MEMBRANE PROTEIN YPHA-RELATED"/>
    <property type="match status" value="1"/>
</dbReference>
<reference evidence="8 9" key="1">
    <citation type="submission" date="2019-03" db="EMBL/GenBank/DDBJ databases">
        <title>Genomic Encyclopedia of Type Strains, Phase IV (KMG-IV): sequencing the most valuable type-strain genomes for metagenomic binning, comparative biology and taxonomic classification.</title>
        <authorList>
            <person name="Goeker M."/>
        </authorList>
    </citation>
    <scope>NUCLEOTIDE SEQUENCE [LARGE SCALE GENOMIC DNA]</scope>
    <source>
        <strain evidence="8 9">DSM 654</strain>
    </source>
</reference>